<proteinExistence type="inferred from homology"/>
<dbReference type="Proteomes" id="UP000076586">
    <property type="component" value="Unassembled WGS sequence"/>
</dbReference>
<evidence type="ECO:0000256" key="1">
    <source>
        <dbReference type="ARBA" id="ARBA00004442"/>
    </source>
</evidence>
<dbReference type="EMBL" id="BDCR01000003">
    <property type="protein sequence ID" value="GAT62782.1"/>
    <property type="molecule type" value="Genomic_DNA"/>
</dbReference>
<comment type="similarity">
    <text evidence="2">Belongs to the outer membrane factor (OMF) (TC 1.B.17) family.</text>
</comment>
<keyword evidence="4" id="KW-1134">Transmembrane beta strand</keyword>
<evidence type="ECO:0000313" key="10">
    <source>
        <dbReference type="Proteomes" id="UP000076586"/>
    </source>
</evidence>
<keyword evidence="7" id="KW-0998">Cell outer membrane</keyword>
<evidence type="ECO:0000256" key="7">
    <source>
        <dbReference type="ARBA" id="ARBA00023237"/>
    </source>
</evidence>
<dbReference type="AlphaFoldDB" id="A0A170ZL59"/>
<sequence length="432" mass="48675">MIKKIILIGLIFLPLTSFAQKAWTLEQCVDTAWNNNLKIRQQQNTAQNREINYRQARLNLLPNLNGSIGQSFVFGRSLTAANTYASSNSKQTSLNLSSNVTLFDGLRMKYNIDARKADWMASKADLDKIQKDIALSVATAYMQVLLNKELLQIANDQLALTKTKIEQRKALVSNGKMAEGELYELQAQAAKEELSRTQNENALKLSLLDLAQIMEIDNFEQLDVVIPENLIDKNAMILSAQTIYESAITHRPEIKSAEYRLLSGSKDVLATKAELYPALSFGVNSGTGYYNMSRASNDAFGKQLKNNLTTSVGLTLSIPIFNKWDVQNRVKIAQNNVENSKLDIQNTKLEMKKSIQQAYYNALAAQSRWEAAQKSEVASQEAYRFANQKYEAGRASVYELYQAKSNLTQVLSEKTQAKYEYAFRVKILELLK</sequence>
<keyword evidence="5" id="KW-0812">Transmembrane</keyword>
<keyword evidence="10" id="KW-1185">Reference proteome</keyword>
<dbReference type="GO" id="GO:0015288">
    <property type="term" value="F:porin activity"/>
    <property type="evidence" value="ECO:0007669"/>
    <property type="project" value="TreeGrafter"/>
</dbReference>
<dbReference type="SUPFAM" id="SSF56954">
    <property type="entry name" value="Outer membrane efflux proteins (OEP)"/>
    <property type="match status" value="1"/>
</dbReference>
<reference evidence="10" key="2">
    <citation type="journal article" date="2017" name="Genome Announc.">
        <title>Draft genome sequence of Paludibacter jiangxiensis NM7(T), a propionate-producing fermentative bacterium.</title>
        <authorList>
            <person name="Qiu Y.-L."/>
            <person name="Tourlousse D.M."/>
            <person name="Matsuura N."/>
            <person name="Ohashi A."/>
            <person name="Sekiguchi Y."/>
        </authorList>
    </citation>
    <scope>NUCLEOTIDE SEQUENCE [LARGE SCALE GENOMIC DNA]</scope>
    <source>
        <strain evidence="10">NM7</strain>
    </source>
</reference>
<dbReference type="InterPro" id="IPR051906">
    <property type="entry name" value="TolC-like"/>
</dbReference>
<dbReference type="Gene3D" id="1.20.1600.10">
    <property type="entry name" value="Outer membrane efflux proteins (OEP)"/>
    <property type="match status" value="1"/>
</dbReference>
<evidence type="ECO:0000256" key="4">
    <source>
        <dbReference type="ARBA" id="ARBA00022452"/>
    </source>
</evidence>
<dbReference type="GO" id="GO:1990281">
    <property type="term" value="C:efflux pump complex"/>
    <property type="evidence" value="ECO:0007669"/>
    <property type="project" value="TreeGrafter"/>
</dbReference>
<feature type="chain" id="PRO_5007905054" evidence="8">
    <location>
        <begin position="20"/>
        <end position="432"/>
    </location>
</feature>
<keyword evidence="6" id="KW-0472">Membrane</keyword>
<organism evidence="9 10">
    <name type="scientific">Paludibacter jiangxiensis</name>
    <dbReference type="NCBI Taxonomy" id="681398"/>
    <lineage>
        <taxon>Bacteria</taxon>
        <taxon>Pseudomonadati</taxon>
        <taxon>Bacteroidota</taxon>
        <taxon>Bacteroidia</taxon>
        <taxon>Bacteroidales</taxon>
        <taxon>Paludibacteraceae</taxon>
        <taxon>Paludibacter</taxon>
    </lineage>
</organism>
<evidence type="ECO:0000256" key="6">
    <source>
        <dbReference type="ARBA" id="ARBA00023136"/>
    </source>
</evidence>
<evidence type="ECO:0000313" key="9">
    <source>
        <dbReference type="EMBL" id="GAT62782.1"/>
    </source>
</evidence>
<protein>
    <submittedName>
        <fullName evidence="9">Outer membrane protein</fullName>
    </submittedName>
</protein>
<feature type="signal peptide" evidence="8">
    <location>
        <begin position="1"/>
        <end position="19"/>
    </location>
</feature>
<name>A0A170ZL59_9BACT</name>
<evidence type="ECO:0000256" key="5">
    <source>
        <dbReference type="ARBA" id="ARBA00022692"/>
    </source>
</evidence>
<dbReference type="PANTHER" id="PTHR30026">
    <property type="entry name" value="OUTER MEMBRANE PROTEIN TOLC"/>
    <property type="match status" value="1"/>
</dbReference>
<evidence type="ECO:0000256" key="2">
    <source>
        <dbReference type="ARBA" id="ARBA00007613"/>
    </source>
</evidence>
<dbReference type="Pfam" id="PF02321">
    <property type="entry name" value="OEP"/>
    <property type="match status" value="2"/>
</dbReference>
<dbReference type="PANTHER" id="PTHR30026:SF20">
    <property type="entry name" value="OUTER MEMBRANE PROTEIN TOLC"/>
    <property type="match status" value="1"/>
</dbReference>
<evidence type="ECO:0000256" key="8">
    <source>
        <dbReference type="SAM" id="SignalP"/>
    </source>
</evidence>
<reference evidence="10" key="1">
    <citation type="submission" date="2016-04" db="EMBL/GenBank/DDBJ databases">
        <title>Draft genome sequence of Paludibacter jiangxiensis strain NM7.</title>
        <authorList>
            <person name="Qiu Y."/>
            <person name="Matsuura N."/>
            <person name="Ohashi A."/>
            <person name="Tourlousse M.D."/>
            <person name="Sekiguchi Y."/>
        </authorList>
    </citation>
    <scope>NUCLEOTIDE SEQUENCE [LARGE SCALE GENOMIC DNA]</scope>
    <source>
        <strain evidence="10">NM7</strain>
    </source>
</reference>
<dbReference type="InterPro" id="IPR003423">
    <property type="entry name" value="OMP_efflux"/>
</dbReference>
<dbReference type="GO" id="GO:0009279">
    <property type="term" value="C:cell outer membrane"/>
    <property type="evidence" value="ECO:0007669"/>
    <property type="project" value="UniProtKB-SubCell"/>
</dbReference>
<evidence type="ECO:0000256" key="3">
    <source>
        <dbReference type="ARBA" id="ARBA00022448"/>
    </source>
</evidence>
<dbReference type="STRING" id="681398.PJIAN_385"/>
<dbReference type="GO" id="GO:0015562">
    <property type="term" value="F:efflux transmembrane transporter activity"/>
    <property type="evidence" value="ECO:0007669"/>
    <property type="project" value="InterPro"/>
</dbReference>
<accession>A0A170ZL59</accession>
<keyword evidence="8" id="KW-0732">Signal</keyword>
<keyword evidence="3" id="KW-0813">Transport</keyword>
<comment type="subcellular location">
    <subcellularLocation>
        <location evidence="1">Cell outer membrane</location>
    </subcellularLocation>
</comment>
<dbReference type="RefSeq" id="WP_236714387.1">
    <property type="nucleotide sequence ID" value="NZ_BDCR01000003.1"/>
</dbReference>
<gene>
    <name evidence="9" type="ORF">PJIAN_385</name>
</gene>
<comment type="caution">
    <text evidence="9">The sequence shown here is derived from an EMBL/GenBank/DDBJ whole genome shotgun (WGS) entry which is preliminary data.</text>
</comment>